<evidence type="ECO:0000313" key="1">
    <source>
        <dbReference type="EMBL" id="CCD54079.1"/>
    </source>
</evidence>
<accession>G2YR31</accession>
<gene>
    <name evidence="1" type="ORF">BofuT4_uP127790.1</name>
</gene>
<dbReference type="HOGENOM" id="CLU_3106128_0_0_1"/>
<proteinExistence type="predicted"/>
<dbReference type="EMBL" id="FQ790350">
    <property type="protein sequence ID" value="CCD54079.1"/>
    <property type="molecule type" value="Genomic_DNA"/>
</dbReference>
<dbReference type="AlphaFoldDB" id="G2YR31"/>
<name>G2YR31_BOTF4</name>
<dbReference type="Proteomes" id="UP000008177">
    <property type="component" value="Unplaced contigs"/>
</dbReference>
<protein>
    <submittedName>
        <fullName evidence="1">Uncharacterized protein</fullName>
    </submittedName>
</protein>
<sequence length="51" mass="5883">MMKGELRKGMYGLDILQEVHAFVLTKVLIALVLQRMDLDIDDDEIETGEEF</sequence>
<reference evidence="2" key="1">
    <citation type="journal article" date="2011" name="PLoS Genet.">
        <title>Genomic analysis of the necrotrophic fungal pathogens Sclerotinia sclerotiorum and Botrytis cinerea.</title>
        <authorList>
            <person name="Amselem J."/>
            <person name="Cuomo C.A."/>
            <person name="van Kan J.A."/>
            <person name="Viaud M."/>
            <person name="Benito E.P."/>
            <person name="Couloux A."/>
            <person name="Coutinho P.M."/>
            <person name="de Vries R.P."/>
            <person name="Dyer P.S."/>
            <person name="Fillinger S."/>
            <person name="Fournier E."/>
            <person name="Gout L."/>
            <person name="Hahn M."/>
            <person name="Kohn L."/>
            <person name="Lapalu N."/>
            <person name="Plummer K.M."/>
            <person name="Pradier J.M."/>
            <person name="Quevillon E."/>
            <person name="Sharon A."/>
            <person name="Simon A."/>
            <person name="ten Have A."/>
            <person name="Tudzynski B."/>
            <person name="Tudzynski P."/>
            <person name="Wincker P."/>
            <person name="Andrew M."/>
            <person name="Anthouard V."/>
            <person name="Beever R.E."/>
            <person name="Beffa R."/>
            <person name="Benoit I."/>
            <person name="Bouzid O."/>
            <person name="Brault B."/>
            <person name="Chen Z."/>
            <person name="Choquer M."/>
            <person name="Collemare J."/>
            <person name="Cotton P."/>
            <person name="Danchin E.G."/>
            <person name="Da Silva C."/>
            <person name="Gautier A."/>
            <person name="Giraud C."/>
            <person name="Giraud T."/>
            <person name="Gonzalez C."/>
            <person name="Grossetete S."/>
            <person name="Guldener U."/>
            <person name="Henrissat B."/>
            <person name="Howlett B.J."/>
            <person name="Kodira C."/>
            <person name="Kretschmer M."/>
            <person name="Lappartient A."/>
            <person name="Leroch M."/>
            <person name="Levis C."/>
            <person name="Mauceli E."/>
            <person name="Neuveglise C."/>
            <person name="Oeser B."/>
            <person name="Pearson M."/>
            <person name="Poulain J."/>
            <person name="Poussereau N."/>
            <person name="Quesneville H."/>
            <person name="Rascle C."/>
            <person name="Schumacher J."/>
            <person name="Segurens B."/>
            <person name="Sexton A."/>
            <person name="Silva E."/>
            <person name="Sirven C."/>
            <person name="Soanes D.M."/>
            <person name="Talbot N.J."/>
            <person name="Templeton M."/>
            <person name="Yandava C."/>
            <person name="Yarden O."/>
            <person name="Zeng Q."/>
            <person name="Rollins J.A."/>
            <person name="Lebrun M.H."/>
            <person name="Dickman M."/>
        </authorList>
    </citation>
    <scope>NUCLEOTIDE SEQUENCE [LARGE SCALE GENOMIC DNA]</scope>
    <source>
        <strain evidence="2">T4</strain>
    </source>
</reference>
<organism evidence="1 2">
    <name type="scientific">Botryotinia fuckeliana (strain T4)</name>
    <name type="common">Noble rot fungus</name>
    <name type="synonym">Botrytis cinerea</name>
    <dbReference type="NCBI Taxonomy" id="999810"/>
    <lineage>
        <taxon>Eukaryota</taxon>
        <taxon>Fungi</taxon>
        <taxon>Dikarya</taxon>
        <taxon>Ascomycota</taxon>
        <taxon>Pezizomycotina</taxon>
        <taxon>Leotiomycetes</taxon>
        <taxon>Helotiales</taxon>
        <taxon>Sclerotiniaceae</taxon>
        <taxon>Botrytis</taxon>
    </lineage>
</organism>
<evidence type="ECO:0000313" key="2">
    <source>
        <dbReference type="Proteomes" id="UP000008177"/>
    </source>
</evidence>
<dbReference type="InParanoid" id="G2YR31"/>